<organism evidence="1">
    <name type="scientific">freshwater metagenome</name>
    <dbReference type="NCBI Taxonomy" id="449393"/>
    <lineage>
        <taxon>unclassified sequences</taxon>
        <taxon>metagenomes</taxon>
        <taxon>ecological metagenomes</taxon>
    </lineage>
</organism>
<name>A0A6J6FD36_9ZZZZ</name>
<dbReference type="AlphaFoldDB" id="A0A6J6FD36"/>
<reference evidence="1" key="1">
    <citation type="submission" date="2020-05" db="EMBL/GenBank/DDBJ databases">
        <authorList>
            <person name="Chiriac C."/>
            <person name="Salcher M."/>
            <person name="Ghai R."/>
            <person name="Kavagutti S V."/>
        </authorList>
    </citation>
    <scope>NUCLEOTIDE SEQUENCE</scope>
</reference>
<proteinExistence type="predicted"/>
<gene>
    <name evidence="1" type="ORF">UFOPK1493_03460</name>
</gene>
<accession>A0A6J6FD36</accession>
<protein>
    <submittedName>
        <fullName evidence="1">Unannotated protein</fullName>
    </submittedName>
</protein>
<sequence length="111" mass="12267">MAGPILRALTESGATWDDPSEDLLFELLSDVERGDEAWFIVERVDDGTGQTYIQVIQDGHGGWTVERREGGPDRHFGVTRADLRLAHETMTAWAFGLPLVPPSGDWMAISV</sequence>
<evidence type="ECO:0000313" key="1">
    <source>
        <dbReference type="EMBL" id="CAB4586530.1"/>
    </source>
</evidence>
<dbReference type="EMBL" id="CAEZSR010000194">
    <property type="protein sequence ID" value="CAB4586530.1"/>
    <property type="molecule type" value="Genomic_DNA"/>
</dbReference>